<dbReference type="Gene3D" id="3.40.50.410">
    <property type="entry name" value="von Willebrand factor, type A domain"/>
    <property type="match status" value="1"/>
</dbReference>
<feature type="domain" description="VWFA" evidence="1">
    <location>
        <begin position="30"/>
        <end position="208"/>
    </location>
</feature>
<dbReference type="PANTHER" id="PTHR10166:SF37">
    <property type="entry name" value="STOLID, ISOFORM H"/>
    <property type="match status" value="1"/>
</dbReference>
<evidence type="ECO:0000259" key="1">
    <source>
        <dbReference type="PROSITE" id="PS50234"/>
    </source>
</evidence>
<dbReference type="SUPFAM" id="SSF53300">
    <property type="entry name" value="vWA-like"/>
    <property type="match status" value="1"/>
</dbReference>
<keyword evidence="3" id="KW-1185">Reference proteome</keyword>
<name>A0ABX0HGK3_9BACT</name>
<evidence type="ECO:0000313" key="3">
    <source>
        <dbReference type="Proteomes" id="UP000649799"/>
    </source>
</evidence>
<protein>
    <submittedName>
        <fullName evidence="2">VWA domain-containing protein</fullName>
    </submittedName>
</protein>
<proteinExistence type="predicted"/>
<dbReference type="InterPro" id="IPR051173">
    <property type="entry name" value="Ca_channel_alpha-2/delta"/>
</dbReference>
<organism evidence="2 3">
    <name type="scientific">Cyclobacterium plantarum</name>
    <dbReference type="NCBI Taxonomy" id="2716263"/>
    <lineage>
        <taxon>Bacteria</taxon>
        <taxon>Pseudomonadati</taxon>
        <taxon>Bacteroidota</taxon>
        <taxon>Cytophagia</taxon>
        <taxon>Cytophagales</taxon>
        <taxon>Cyclobacteriaceae</taxon>
        <taxon>Cyclobacterium</taxon>
    </lineage>
</organism>
<gene>
    <name evidence="2" type="ORF">G9Q97_20880</name>
</gene>
<sequence>MLTINSVWLLFWAFGFITEGNQTIKETPSPIIFIYDASGSMWGQLQGKTKMEIASEVLSETVETLPENQQFGLVAYGHRVKEDCRDVEFLLEMENADKSSFKTALQAIKPLGMTPLAYAASLVLDQLKETQQKATVILVTDGIESCDGDICKVVQDAKAAGVDFRLHIVGFGLKADETGQLICAAEAGEGQYHDAGDGDMLRAVLTTTTSSTVDEPAGNFSVFAVKNGVPIDAYVKAYDVVAKRQPISVRTYRDTAFFYLPPSTYNFEVQPLEGSDVAMLTVPGVQSFEDKMTHKEISFDSGKIGITTTNNGANWDCIVKVYDQNSKVAASIRSYQEPKEIDLNPGIYKITIQALAMNGIHTYTEIDAVSIPAGELVPVSFDFQTGTAFIDAIGNGKSIDSMVTIKEINTDKNVVGGRTYNKGKEFLLNPGNYQVKVVPMGDFKDRKAQVFNMEVKQNNKISKSVEF</sequence>
<dbReference type="SMART" id="SM00327">
    <property type="entry name" value="VWA"/>
    <property type="match status" value="1"/>
</dbReference>
<evidence type="ECO:0000313" key="2">
    <source>
        <dbReference type="EMBL" id="NHE59272.1"/>
    </source>
</evidence>
<dbReference type="Pfam" id="PF13519">
    <property type="entry name" value="VWA_2"/>
    <property type="match status" value="1"/>
</dbReference>
<reference evidence="2 3" key="1">
    <citation type="submission" date="2020-03" db="EMBL/GenBank/DDBJ databases">
        <title>Cyclobacterium plantarum sp. nov., a marine bacterium isolated from a coastal-marine wetland.</title>
        <authorList>
            <person name="Sanchez-Porro C."/>
            <person name="Ventosa A."/>
            <person name="Amoozegar M."/>
        </authorList>
    </citation>
    <scope>NUCLEOTIDE SEQUENCE [LARGE SCALE GENOMIC DNA]</scope>
    <source>
        <strain evidence="2 3">GBPx2</strain>
    </source>
</reference>
<dbReference type="Proteomes" id="UP000649799">
    <property type="component" value="Unassembled WGS sequence"/>
</dbReference>
<accession>A0ABX0HGK3</accession>
<dbReference type="EMBL" id="JAANYN010000011">
    <property type="protein sequence ID" value="NHE59272.1"/>
    <property type="molecule type" value="Genomic_DNA"/>
</dbReference>
<dbReference type="RefSeq" id="WP_166150484.1">
    <property type="nucleotide sequence ID" value="NZ_JAANYN010000011.1"/>
</dbReference>
<dbReference type="InterPro" id="IPR002035">
    <property type="entry name" value="VWF_A"/>
</dbReference>
<dbReference type="InterPro" id="IPR036465">
    <property type="entry name" value="vWFA_dom_sf"/>
</dbReference>
<dbReference type="PANTHER" id="PTHR10166">
    <property type="entry name" value="VOLTAGE-DEPENDENT CALCIUM CHANNEL SUBUNIT ALPHA-2/DELTA-RELATED"/>
    <property type="match status" value="1"/>
</dbReference>
<comment type="caution">
    <text evidence="2">The sequence shown here is derived from an EMBL/GenBank/DDBJ whole genome shotgun (WGS) entry which is preliminary data.</text>
</comment>
<dbReference type="PROSITE" id="PS50234">
    <property type="entry name" value="VWFA"/>
    <property type="match status" value="1"/>
</dbReference>